<proteinExistence type="predicted"/>
<dbReference type="PROSITE" id="PS51257">
    <property type="entry name" value="PROKAR_LIPOPROTEIN"/>
    <property type="match status" value="1"/>
</dbReference>
<dbReference type="EMBL" id="JBHMEY010000020">
    <property type="protein sequence ID" value="MFB9096759.1"/>
    <property type="molecule type" value="Genomic_DNA"/>
</dbReference>
<protein>
    <submittedName>
        <fullName evidence="1">Uncharacterized protein</fullName>
    </submittedName>
</protein>
<comment type="caution">
    <text evidence="1">The sequence shown here is derived from an EMBL/GenBank/DDBJ whole genome shotgun (WGS) entry which is preliminary data.</text>
</comment>
<gene>
    <name evidence="1" type="ORF">ACFFVF_09550</name>
</gene>
<evidence type="ECO:0000313" key="2">
    <source>
        <dbReference type="Proteomes" id="UP001589607"/>
    </source>
</evidence>
<name>A0ABV5GN00_9FLAO</name>
<accession>A0ABV5GN00</accession>
<sequence length="205" mass="24397">MYKKISILFLFAFVCSCSKGKQKEINVANETPQVLQNNDSDISLRSFGKKYDFNIIDKLYNEAIEKDESLKKLENVFLYIGGVKKDSLKDFNDYLGNNARYWNDVDDYLKQIKDTILRKEVTKDFDKFEKEFKKSITSLQHKDSLLNMKSVLLDDYHTIMKLKITHNMMMKYNTNEFPKDKNHVFMDKKYDTLMVNIKEQIKKYN</sequence>
<organism evidence="1 2">
    <name type="scientific">Flavobacterium jumunjinense</name>
    <dbReference type="NCBI Taxonomy" id="998845"/>
    <lineage>
        <taxon>Bacteria</taxon>
        <taxon>Pseudomonadati</taxon>
        <taxon>Bacteroidota</taxon>
        <taxon>Flavobacteriia</taxon>
        <taxon>Flavobacteriales</taxon>
        <taxon>Flavobacteriaceae</taxon>
        <taxon>Flavobacterium</taxon>
    </lineage>
</organism>
<evidence type="ECO:0000313" key="1">
    <source>
        <dbReference type="EMBL" id="MFB9096759.1"/>
    </source>
</evidence>
<keyword evidence="2" id="KW-1185">Reference proteome</keyword>
<reference evidence="1 2" key="1">
    <citation type="submission" date="2024-09" db="EMBL/GenBank/DDBJ databases">
        <authorList>
            <person name="Sun Q."/>
            <person name="Mori K."/>
        </authorList>
    </citation>
    <scope>NUCLEOTIDE SEQUENCE [LARGE SCALE GENOMIC DNA]</scope>
    <source>
        <strain evidence="1 2">CECT 7955</strain>
    </source>
</reference>
<dbReference type="RefSeq" id="WP_236456812.1">
    <property type="nucleotide sequence ID" value="NZ_CBCSGE010000018.1"/>
</dbReference>
<dbReference type="Proteomes" id="UP001589607">
    <property type="component" value="Unassembled WGS sequence"/>
</dbReference>